<dbReference type="Proteomes" id="UP000722485">
    <property type="component" value="Unassembled WGS sequence"/>
</dbReference>
<proteinExistence type="predicted"/>
<feature type="compositionally biased region" description="Low complexity" evidence="1">
    <location>
        <begin position="80"/>
        <end position="102"/>
    </location>
</feature>
<sequence>MQMSLFEFDPEWILSRARETEGDPNWDYVAVTLGYSEMDDSSIDYQAQDQTAGSPYEPVFSYSPMPLGYNPVPAFGSDGSSPVTTFTPTSSNSSFANSSPSS</sequence>
<evidence type="ECO:0000313" key="2">
    <source>
        <dbReference type="EMBL" id="KAF7548219.1"/>
    </source>
</evidence>
<accession>A0A9P5HDN4</accession>
<protein>
    <submittedName>
        <fullName evidence="2">Uncharacterized protein</fullName>
    </submittedName>
</protein>
<name>A0A9P5HDN4_9HYPO</name>
<evidence type="ECO:0000313" key="3">
    <source>
        <dbReference type="Proteomes" id="UP000722485"/>
    </source>
</evidence>
<comment type="caution">
    <text evidence="2">The sequence shown here is derived from an EMBL/GenBank/DDBJ whole genome shotgun (WGS) entry which is preliminary data.</text>
</comment>
<feature type="region of interest" description="Disordered" evidence="1">
    <location>
        <begin position="78"/>
        <end position="102"/>
    </location>
</feature>
<keyword evidence="3" id="KW-1185">Reference proteome</keyword>
<evidence type="ECO:0000256" key="1">
    <source>
        <dbReference type="SAM" id="MobiDB-lite"/>
    </source>
</evidence>
<dbReference type="AlphaFoldDB" id="A0A9P5HDN4"/>
<organism evidence="2 3">
    <name type="scientific">Cylindrodendrum hubeiense</name>
    <dbReference type="NCBI Taxonomy" id="595255"/>
    <lineage>
        <taxon>Eukaryota</taxon>
        <taxon>Fungi</taxon>
        <taxon>Dikarya</taxon>
        <taxon>Ascomycota</taxon>
        <taxon>Pezizomycotina</taxon>
        <taxon>Sordariomycetes</taxon>
        <taxon>Hypocreomycetidae</taxon>
        <taxon>Hypocreales</taxon>
        <taxon>Nectriaceae</taxon>
        <taxon>Cylindrodendrum</taxon>
    </lineage>
</organism>
<dbReference type="EMBL" id="JAANBB010000155">
    <property type="protein sequence ID" value="KAF7548219.1"/>
    <property type="molecule type" value="Genomic_DNA"/>
</dbReference>
<gene>
    <name evidence="2" type="ORF">G7Z17_g7217</name>
</gene>
<reference evidence="2" key="1">
    <citation type="submission" date="2020-03" db="EMBL/GenBank/DDBJ databases">
        <title>Draft Genome Sequence of Cylindrodendrum hubeiense.</title>
        <authorList>
            <person name="Buettner E."/>
            <person name="Kellner H."/>
        </authorList>
    </citation>
    <scope>NUCLEOTIDE SEQUENCE</scope>
    <source>
        <strain evidence="2">IHI 201604</strain>
    </source>
</reference>